<evidence type="ECO:0000313" key="1">
    <source>
        <dbReference type="EMBL" id="PON32517.1"/>
    </source>
</evidence>
<sequence length="26" mass="3143">MVPFFVCLRVTDCTRKICLILWICLR</sequence>
<protein>
    <submittedName>
        <fullName evidence="1">Uncharacterized protein</fullName>
    </submittedName>
</protein>
<proteinExistence type="predicted"/>
<gene>
    <name evidence="1" type="ORF">PanWU01x14_360570</name>
</gene>
<accession>A0A2P5A7K7</accession>
<dbReference type="AlphaFoldDB" id="A0A2P5A7K7"/>
<dbReference type="EMBL" id="JXTB01000808">
    <property type="protein sequence ID" value="PON32517.1"/>
    <property type="molecule type" value="Genomic_DNA"/>
</dbReference>
<keyword evidence="2" id="KW-1185">Reference proteome</keyword>
<name>A0A2P5A7K7_PARAD</name>
<organism evidence="1 2">
    <name type="scientific">Parasponia andersonii</name>
    <name type="common">Sponia andersonii</name>
    <dbReference type="NCBI Taxonomy" id="3476"/>
    <lineage>
        <taxon>Eukaryota</taxon>
        <taxon>Viridiplantae</taxon>
        <taxon>Streptophyta</taxon>
        <taxon>Embryophyta</taxon>
        <taxon>Tracheophyta</taxon>
        <taxon>Spermatophyta</taxon>
        <taxon>Magnoliopsida</taxon>
        <taxon>eudicotyledons</taxon>
        <taxon>Gunneridae</taxon>
        <taxon>Pentapetalae</taxon>
        <taxon>rosids</taxon>
        <taxon>fabids</taxon>
        <taxon>Rosales</taxon>
        <taxon>Cannabaceae</taxon>
        <taxon>Parasponia</taxon>
    </lineage>
</organism>
<evidence type="ECO:0000313" key="2">
    <source>
        <dbReference type="Proteomes" id="UP000237105"/>
    </source>
</evidence>
<dbReference type="Proteomes" id="UP000237105">
    <property type="component" value="Unassembled WGS sequence"/>
</dbReference>
<comment type="caution">
    <text evidence="1">The sequence shown here is derived from an EMBL/GenBank/DDBJ whole genome shotgun (WGS) entry which is preliminary data.</text>
</comment>
<reference evidence="2" key="1">
    <citation type="submission" date="2016-06" db="EMBL/GenBank/DDBJ databases">
        <title>Parallel loss of symbiosis genes in relatives of nitrogen-fixing non-legume Parasponia.</title>
        <authorList>
            <person name="Van Velzen R."/>
            <person name="Holmer R."/>
            <person name="Bu F."/>
            <person name="Rutten L."/>
            <person name="Van Zeijl A."/>
            <person name="Liu W."/>
            <person name="Santuari L."/>
            <person name="Cao Q."/>
            <person name="Sharma T."/>
            <person name="Shen D."/>
            <person name="Roswanjaya Y."/>
            <person name="Wardhani T."/>
            <person name="Kalhor M.S."/>
            <person name="Jansen J."/>
            <person name="Van den Hoogen J."/>
            <person name="Gungor B."/>
            <person name="Hartog M."/>
            <person name="Hontelez J."/>
            <person name="Verver J."/>
            <person name="Yang W.-C."/>
            <person name="Schijlen E."/>
            <person name="Repin R."/>
            <person name="Schilthuizen M."/>
            <person name="Schranz E."/>
            <person name="Heidstra R."/>
            <person name="Miyata K."/>
            <person name="Fedorova E."/>
            <person name="Kohlen W."/>
            <person name="Bisseling T."/>
            <person name="Smit S."/>
            <person name="Geurts R."/>
        </authorList>
    </citation>
    <scope>NUCLEOTIDE SEQUENCE [LARGE SCALE GENOMIC DNA]</scope>
    <source>
        <strain evidence="2">cv. WU1-14</strain>
    </source>
</reference>